<dbReference type="InterPro" id="IPR030381">
    <property type="entry name" value="G_DYNAMIN_dom"/>
</dbReference>
<dbReference type="PROSITE" id="PS51718">
    <property type="entry name" value="G_DYNAMIN_2"/>
    <property type="match status" value="1"/>
</dbReference>
<evidence type="ECO:0000259" key="1">
    <source>
        <dbReference type="PROSITE" id="PS51718"/>
    </source>
</evidence>
<dbReference type="GeneID" id="104246781"/>
<organism evidence="2 3">
    <name type="scientific">Nicotiana sylvestris</name>
    <name type="common">Wood tobacco</name>
    <name type="synonym">South American tobacco</name>
    <dbReference type="NCBI Taxonomy" id="4096"/>
    <lineage>
        <taxon>Eukaryota</taxon>
        <taxon>Viridiplantae</taxon>
        <taxon>Streptophyta</taxon>
        <taxon>Embryophyta</taxon>
        <taxon>Tracheophyta</taxon>
        <taxon>Spermatophyta</taxon>
        <taxon>Magnoliopsida</taxon>
        <taxon>eudicotyledons</taxon>
        <taxon>Gunneridae</taxon>
        <taxon>Pentapetalae</taxon>
        <taxon>asterids</taxon>
        <taxon>lamiids</taxon>
        <taxon>Solanales</taxon>
        <taxon>Solanaceae</taxon>
        <taxon>Nicotianoideae</taxon>
        <taxon>Nicotianeae</taxon>
        <taxon>Nicotiana</taxon>
    </lineage>
</organism>
<dbReference type="GO" id="GO:0005874">
    <property type="term" value="C:microtubule"/>
    <property type="evidence" value="ECO:0007669"/>
    <property type="project" value="TreeGrafter"/>
</dbReference>
<sequence>MGKRGHRSRTDDDDDDDEWHVALEISRATNTIAGTTNGISNNPLTLLLKKKGFPNLTIVDLPGIPTLDEANKEIYERIHQMILNYITPEDRIILNVLSASTDSLPKKFESMNISKKVDKKCERTLVVVTNADNAPHKFLNELVLDKVTAMGLNYVCVRNNIDLESFKESEIIEATLFETNEFLSKINKSMVSIPVLARKLMIIQVKITSTDIQRKIKDRLNANVTELKKLPSQCFSTVAEALRVVMQFVTSAKKSLQTILPGGNKFDDHNEDCTMYKKSLQTMLDQYSAQLHSKNLEKKEDFLMEEIMYIKDRMVNGLSIDFLSFLHEKVDGISKMAEEFVGKMWNCIERVIIDVLMHHFDSHPQLQDSTGRAVQNLIAQKNDESANWVREIIGMEKLAIGYTCINPCYVDSCNRLLAQETTFMDIMNKNHSIINIEGIGEVDVEHMRNHLDVARLAFELKMKMTAHWKIFWTRQVDLILWRCI</sequence>
<dbReference type="AlphaFoldDB" id="A0A1U7YCV7"/>
<keyword evidence="2" id="KW-1185">Reference proteome</keyword>
<dbReference type="GO" id="GO:0016020">
    <property type="term" value="C:membrane"/>
    <property type="evidence" value="ECO:0007669"/>
    <property type="project" value="TreeGrafter"/>
</dbReference>
<dbReference type="GO" id="GO:0005525">
    <property type="term" value="F:GTP binding"/>
    <property type="evidence" value="ECO:0007669"/>
    <property type="project" value="InterPro"/>
</dbReference>
<accession>A0A1U7YCV7</accession>
<dbReference type="PANTHER" id="PTHR11566">
    <property type="entry name" value="DYNAMIN"/>
    <property type="match status" value="1"/>
</dbReference>
<dbReference type="Pfam" id="PF01031">
    <property type="entry name" value="Dynamin_M"/>
    <property type="match status" value="1"/>
</dbReference>
<dbReference type="InterPro" id="IPR045063">
    <property type="entry name" value="Dynamin_N"/>
</dbReference>
<dbReference type="KEGG" id="nsy:104246781"/>
<dbReference type="STRING" id="4096.A0A1U7YCV7"/>
<evidence type="ECO:0000313" key="3">
    <source>
        <dbReference type="RefSeq" id="XP_009800968.1"/>
    </source>
</evidence>
<dbReference type="SUPFAM" id="SSF52540">
    <property type="entry name" value="P-loop containing nucleoside triphosphate hydrolases"/>
    <property type="match status" value="1"/>
</dbReference>
<dbReference type="GO" id="GO:0003924">
    <property type="term" value="F:GTPase activity"/>
    <property type="evidence" value="ECO:0007669"/>
    <property type="project" value="TreeGrafter"/>
</dbReference>
<reference evidence="2" key="1">
    <citation type="journal article" date="2013" name="Genome Biol.">
        <title>Reference genomes and transcriptomes of Nicotiana sylvestris and Nicotiana tomentosiformis.</title>
        <authorList>
            <person name="Sierro N."/>
            <person name="Battey J.N."/>
            <person name="Ouadi S."/>
            <person name="Bovet L."/>
            <person name="Goepfert S."/>
            <person name="Bakaher N."/>
            <person name="Peitsch M.C."/>
            <person name="Ivanov N.V."/>
        </authorList>
    </citation>
    <scope>NUCLEOTIDE SEQUENCE [LARGE SCALE GENOMIC DNA]</scope>
</reference>
<dbReference type="Gene3D" id="1.20.120.1240">
    <property type="entry name" value="Dynamin, middle domain"/>
    <property type="match status" value="1"/>
</dbReference>
<dbReference type="InterPro" id="IPR027417">
    <property type="entry name" value="P-loop_NTPase"/>
</dbReference>
<proteinExistence type="predicted"/>
<dbReference type="Gene3D" id="3.40.50.300">
    <property type="entry name" value="P-loop containing nucleotide triphosphate hydrolases"/>
    <property type="match status" value="1"/>
</dbReference>
<dbReference type="eggNOG" id="KOG0446">
    <property type="taxonomic scope" value="Eukaryota"/>
</dbReference>
<evidence type="ECO:0000313" key="2">
    <source>
        <dbReference type="Proteomes" id="UP000189701"/>
    </source>
</evidence>
<dbReference type="GO" id="GO:0008017">
    <property type="term" value="F:microtubule binding"/>
    <property type="evidence" value="ECO:0007669"/>
    <property type="project" value="TreeGrafter"/>
</dbReference>
<dbReference type="Pfam" id="PF00350">
    <property type="entry name" value="Dynamin_N"/>
    <property type="match status" value="1"/>
</dbReference>
<reference evidence="3" key="2">
    <citation type="submission" date="2025-08" db="UniProtKB">
        <authorList>
            <consortium name="RefSeq"/>
        </authorList>
    </citation>
    <scope>IDENTIFICATION</scope>
    <source>
        <tissue evidence="3">Leaf</tissue>
    </source>
</reference>
<dbReference type="RefSeq" id="XP_009800968.1">
    <property type="nucleotide sequence ID" value="XM_009802666.1"/>
</dbReference>
<feature type="domain" description="Dynamin-type G" evidence="1">
    <location>
        <begin position="1"/>
        <end position="213"/>
    </location>
</feature>
<dbReference type="Proteomes" id="UP000189701">
    <property type="component" value="Unplaced"/>
</dbReference>
<dbReference type="GO" id="GO:0005737">
    <property type="term" value="C:cytoplasm"/>
    <property type="evidence" value="ECO:0007669"/>
    <property type="project" value="TreeGrafter"/>
</dbReference>
<protein>
    <submittedName>
        <fullName evidence="3">Dynamin-related protein 4C-like</fullName>
    </submittedName>
</protein>
<name>A0A1U7YCV7_NICSY</name>
<dbReference type="InterPro" id="IPR022812">
    <property type="entry name" value="Dynamin"/>
</dbReference>
<dbReference type="InterPro" id="IPR000375">
    <property type="entry name" value="Dynamin_stalk"/>
</dbReference>
<gene>
    <name evidence="3" type="primary">LOC104246781</name>
</gene>
<dbReference type="PANTHER" id="PTHR11566:SF193">
    <property type="entry name" value="DYNAMIN-RELATED PROTEIN 4C-LIKE"/>
    <property type="match status" value="1"/>
</dbReference>